<feature type="compositionally biased region" description="Low complexity" evidence="6">
    <location>
        <begin position="68"/>
        <end position="79"/>
    </location>
</feature>
<keyword evidence="2 5" id="KW-0813">Transport</keyword>
<evidence type="ECO:0000256" key="5">
    <source>
        <dbReference type="RuleBase" id="RU364010"/>
    </source>
</evidence>
<comment type="subunit">
    <text evidence="5">V-ATPase is a heteromultimeric enzyme composed of a peripheral catalytic V1 complex (components A to H) attached to an integral membrane V0 proton pore complex.</text>
</comment>
<dbReference type="PANTHER" id="PTHR10137">
    <property type="entry name" value="V-TYPE PROTON ATPASE SUBUNIT C"/>
    <property type="match status" value="1"/>
</dbReference>
<dbReference type="Proteomes" id="UP000030747">
    <property type="component" value="Unassembled WGS sequence"/>
</dbReference>
<evidence type="ECO:0000256" key="6">
    <source>
        <dbReference type="SAM" id="MobiDB-lite"/>
    </source>
</evidence>
<dbReference type="OMA" id="VMIWIHV"/>
<dbReference type="AlphaFoldDB" id="U6L1T2"/>
<dbReference type="GeneID" id="25254324"/>
<dbReference type="InterPro" id="IPR036132">
    <property type="entry name" value="Vac_ATP_synth_c_sf"/>
</dbReference>
<dbReference type="PANTHER" id="PTHR10137:SF0">
    <property type="entry name" value="V-TYPE PROTON ATPASE SUBUNIT C"/>
    <property type="match status" value="1"/>
</dbReference>
<keyword evidence="8" id="KW-1185">Reference proteome</keyword>
<dbReference type="Pfam" id="PF03223">
    <property type="entry name" value="V-ATPase_C"/>
    <property type="match status" value="1"/>
</dbReference>
<gene>
    <name evidence="7" type="ORF">ETH_00026140</name>
</gene>
<name>U6L1T2_EIMTE</name>
<comment type="function">
    <text evidence="5">Subunit of the V1 complex of vacuolar(H+)-ATPase (V-ATPase), a multisubunit enzyme composed of a peripheral complex (V1) that hydrolyzes ATP and a membrane integral complex (V0) that translocates protons. V-ATPase is responsible for acidifying and maintaining the pH of intracellular compartments and in some cell types, is targeted to the plasma membrane, where it is responsible for acidifying the extracellular environment. Subunit C is necessary for the assembly of the catalytic sector of the enzyme and is likely to have a specific function in its catalytic activity.</text>
</comment>
<evidence type="ECO:0000256" key="2">
    <source>
        <dbReference type="ARBA" id="ARBA00022448"/>
    </source>
</evidence>
<evidence type="ECO:0000256" key="4">
    <source>
        <dbReference type="ARBA" id="ARBA00023065"/>
    </source>
</evidence>
<dbReference type="VEuPathDB" id="ToxoDB:ETH_00026140"/>
<proteinExistence type="inferred from homology"/>
<evidence type="ECO:0000256" key="1">
    <source>
        <dbReference type="ARBA" id="ARBA00006138"/>
    </source>
</evidence>
<dbReference type="OrthoDB" id="6605928at2759"/>
<feature type="region of interest" description="Disordered" evidence="6">
    <location>
        <begin position="58"/>
        <end position="92"/>
    </location>
</feature>
<keyword evidence="3 5" id="KW-0375">Hydrogen ion transport</keyword>
<dbReference type="Gene3D" id="3.30.70.1180">
    <property type="entry name" value="Vacuolar atp synthase subunit c, domain 1"/>
    <property type="match status" value="1"/>
</dbReference>
<dbReference type="Gene3D" id="1.20.1460.10">
    <property type="entry name" value="subunit c (vma5p) of the yeast v-atpase, domain 2"/>
    <property type="match status" value="1"/>
</dbReference>
<dbReference type="SUPFAM" id="SSF118203">
    <property type="entry name" value="Vacuolar ATP synthase subunit C"/>
    <property type="match status" value="1"/>
</dbReference>
<evidence type="ECO:0000256" key="3">
    <source>
        <dbReference type="ARBA" id="ARBA00022781"/>
    </source>
</evidence>
<protein>
    <recommendedName>
        <fullName evidence="5">V-type proton ATPase subunit C</fullName>
    </recommendedName>
</protein>
<evidence type="ECO:0000313" key="7">
    <source>
        <dbReference type="EMBL" id="CDJ41725.1"/>
    </source>
</evidence>
<comment type="similarity">
    <text evidence="1 5">Belongs to the V-ATPase C subunit family.</text>
</comment>
<reference evidence="7" key="2">
    <citation type="submission" date="2013-10" db="EMBL/GenBank/DDBJ databases">
        <authorList>
            <person name="Aslett M."/>
        </authorList>
    </citation>
    <scope>NUCLEOTIDE SEQUENCE [LARGE SCALE GENOMIC DNA]</scope>
    <source>
        <strain evidence="7">Houghton</strain>
    </source>
</reference>
<keyword evidence="4 5" id="KW-0406">Ion transport</keyword>
<dbReference type="InterPro" id="IPR004907">
    <property type="entry name" value="ATPase_V1-cplx_csu"/>
</dbReference>
<dbReference type="Gene3D" id="3.30.70.100">
    <property type="match status" value="1"/>
</dbReference>
<organism evidence="7 8">
    <name type="scientific">Eimeria tenella</name>
    <name type="common">Coccidian parasite</name>
    <dbReference type="NCBI Taxonomy" id="5802"/>
    <lineage>
        <taxon>Eukaryota</taxon>
        <taxon>Sar</taxon>
        <taxon>Alveolata</taxon>
        <taxon>Apicomplexa</taxon>
        <taxon>Conoidasida</taxon>
        <taxon>Coccidia</taxon>
        <taxon>Eucoccidiorida</taxon>
        <taxon>Eimeriorina</taxon>
        <taxon>Eimeriidae</taxon>
        <taxon>Eimeria</taxon>
    </lineage>
</organism>
<dbReference type="GO" id="GO:0000221">
    <property type="term" value="C:vacuolar proton-transporting V-type ATPase, V1 domain"/>
    <property type="evidence" value="ECO:0007669"/>
    <property type="project" value="TreeGrafter"/>
</dbReference>
<reference evidence="7" key="1">
    <citation type="submission" date="2013-10" db="EMBL/GenBank/DDBJ databases">
        <title>Genomic analysis of the causative agents of coccidiosis in chickens.</title>
        <authorList>
            <person name="Reid A.J."/>
            <person name="Blake D."/>
            <person name="Billington K."/>
            <person name="Browne H."/>
            <person name="Dunn M."/>
            <person name="Hung S."/>
            <person name="Kawahara F."/>
            <person name="Miranda-Saavedra D."/>
            <person name="Mourier T."/>
            <person name="Nagra H."/>
            <person name="Otto T.D."/>
            <person name="Rawlings N."/>
            <person name="Sanchez A."/>
            <person name="Sanders M."/>
            <person name="Subramaniam C."/>
            <person name="Tay Y."/>
            <person name="Dear P."/>
            <person name="Doerig C."/>
            <person name="Gruber A."/>
            <person name="Parkinson J."/>
            <person name="Shirley M."/>
            <person name="Wan K.L."/>
            <person name="Berriman M."/>
            <person name="Tomley F."/>
            <person name="Pain A."/>
        </authorList>
    </citation>
    <scope>NUCLEOTIDE SEQUENCE [LARGE SCALE GENOMIC DNA]</scope>
    <source>
        <strain evidence="7">Houghton</strain>
    </source>
</reference>
<evidence type="ECO:0000313" key="8">
    <source>
        <dbReference type="Proteomes" id="UP000030747"/>
    </source>
</evidence>
<dbReference type="VEuPathDB" id="ToxoDB:ETH2_1481600"/>
<accession>U6L1T2</accession>
<dbReference type="EMBL" id="HG675660">
    <property type="protein sequence ID" value="CDJ41725.1"/>
    <property type="molecule type" value="Genomic_DNA"/>
</dbReference>
<sequence length="480" mass="53255">MCRAPSVGSGCGRRGLGLGSGVCAVRVGVGSRSGRQRRRTCGAWGAGGFARSLLAGEAARRPPPAAAAPPQQQQQQQQAMSGAGEAKNGRRGARPPFWLVASTLRESQTVELVHSKIRNTLLGARAPLCDDVGLFDVPTGLKFGSFDDLIRAVDALQRQDAAVEAALRRVERQALELDPEAQLKVVWQRHSLSVEQYIRRFTWDEAKFPKARAIRENLEAIVQAVAKLEEEVRAKVAVWQEVRQQTTGPAGREPLVYAQRELLDLLTPAVVQPGDFVDSEHLTTAVACVPLQAEPEWLRCYEKLSPLVVPRSAKKFAVPPDKEGVCLWRVVLFKKGLEAFKSAAKERGFAVREFVYSEHVYLRVAEHRSRAIAEQTKHESFLSRVCFAAFSDIFVSWLHLKAMRVFCDAVLRFGVPANFVALFLRPLDPAKEPKIHKELHALLTPPGLFGNRFYAKDTSEPTDNEDFYPYVLITLQPFAA</sequence>
<dbReference type="GO" id="GO:0046961">
    <property type="term" value="F:proton-transporting ATPase activity, rotational mechanism"/>
    <property type="evidence" value="ECO:0007669"/>
    <property type="project" value="InterPro"/>
</dbReference>
<dbReference type="CDD" id="cd14785">
    <property type="entry name" value="V-ATPase_C"/>
    <property type="match status" value="1"/>
</dbReference>
<dbReference type="RefSeq" id="XP_013232475.1">
    <property type="nucleotide sequence ID" value="XM_013377021.1"/>
</dbReference>